<keyword evidence="2" id="KW-0408">Iron</keyword>
<dbReference type="Pfam" id="PF06155">
    <property type="entry name" value="GBBH-like_N"/>
    <property type="match status" value="1"/>
</dbReference>
<dbReference type="Gene3D" id="3.30.2020.30">
    <property type="match status" value="1"/>
</dbReference>
<evidence type="ECO:0000256" key="2">
    <source>
        <dbReference type="ARBA" id="ARBA00023004"/>
    </source>
</evidence>
<name>A0ABW8F0E9_9BURK</name>
<dbReference type="InterPro" id="IPR038492">
    <property type="entry name" value="GBBH-like_N_sf"/>
</dbReference>
<protein>
    <submittedName>
        <fullName evidence="4">DUF971 domain-containing protein</fullName>
    </submittedName>
</protein>
<dbReference type="Proteomes" id="UP001617427">
    <property type="component" value="Unassembled WGS sequence"/>
</dbReference>
<dbReference type="PANTHER" id="PTHR35303">
    <property type="entry name" value="OS02G0197800 PROTEIN"/>
    <property type="match status" value="1"/>
</dbReference>
<evidence type="ECO:0000313" key="4">
    <source>
        <dbReference type="EMBL" id="MFJ3046743.1"/>
    </source>
</evidence>
<reference evidence="4 5" key="1">
    <citation type="submission" date="2024-10" db="EMBL/GenBank/DDBJ databases">
        <title>The Natural Products Discovery Center: Release of the First 8490 Sequenced Strains for Exploring Actinobacteria Biosynthetic Diversity.</title>
        <authorList>
            <person name="Kalkreuter E."/>
            <person name="Kautsar S.A."/>
            <person name="Yang D."/>
            <person name="Bader C.D."/>
            <person name="Teijaro C.N."/>
            <person name="Fluegel L."/>
            <person name="Davis C.M."/>
            <person name="Simpson J.R."/>
            <person name="Lauterbach L."/>
            <person name="Steele A.D."/>
            <person name="Gui C."/>
            <person name="Meng S."/>
            <person name="Li G."/>
            <person name="Viehrig K."/>
            <person name="Ye F."/>
            <person name="Su P."/>
            <person name="Kiefer A.F."/>
            <person name="Nichols A."/>
            <person name="Cepeda A.J."/>
            <person name="Yan W."/>
            <person name="Fan B."/>
            <person name="Jiang Y."/>
            <person name="Adhikari A."/>
            <person name="Zheng C.-J."/>
            <person name="Schuster L."/>
            <person name="Cowan T.M."/>
            <person name="Smanski M.J."/>
            <person name="Chevrette M.G."/>
            <person name="De Carvalho L.P.S."/>
            <person name="Shen B."/>
        </authorList>
    </citation>
    <scope>NUCLEOTIDE SEQUENCE [LARGE SCALE GENOMIC DNA]</scope>
    <source>
        <strain evidence="4 5">NPDC087045</strain>
    </source>
</reference>
<accession>A0ABW8F0E9</accession>
<feature type="domain" description="Gamma-butyrobetaine hydroxylase-like N-terminal" evidence="3">
    <location>
        <begin position="8"/>
        <end position="90"/>
    </location>
</feature>
<dbReference type="EMBL" id="JBIUZV010000006">
    <property type="protein sequence ID" value="MFJ3046743.1"/>
    <property type="molecule type" value="Genomic_DNA"/>
</dbReference>
<sequence length="94" mass="10230">MPHPLRITNHAATASLVIDWDDGRRQQLSHLALRRACRCADCLALAQRTGQGPAPAADIRLDTIAPVGQYGIQLVFSDGHDRGIYPWPFLSGLG</sequence>
<keyword evidence="1" id="KW-0479">Metal-binding</keyword>
<evidence type="ECO:0000259" key="3">
    <source>
        <dbReference type="Pfam" id="PF06155"/>
    </source>
</evidence>
<dbReference type="InterPro" id="IPR010376">
    <property type="entry name" value="GBBH-like_N"/>
</dbReference>
<dbReference type="RefSeq" id="WP_050470073.1">
    <property type="nucleotide sequence ID" value="NZ_JBIUZV010000006.1"/>
</dbReference>
<keyword evidence="5" id="KW-1185">Reference proteome</keyword>
<organism evidence="4 5">
    <name type="scientific">Herbaspirillum chlorophenolicum</name>
    <dbReference type="NCBI Taxonomy" id="211589"/>
    <lineage>
        <taxon>Bacteria</taxon>
        <taxon>Pseudomonadati</taxon>
        <taxon>Pseudomonadota</taxon>
        <taxon>Betaproteobacteria</taxon>
        <taxon>Burkholderiales</taxon>
        <taxon>Oxalobacteraceae</taxon>
        <taxon>Herbaspirillum</taxon>
    </lineage>
</organism>
<evidence type="ECO:0000313" key="5">
    <source>
        <dbReference type="Proteomes" id="UP001617427"/>
    </source>
</evidence>
<evidence type="ECO:0000256" key="1">
    <source>
        <dbReference type="ARBA" id="ARBA00022723"/>
    </source>
</evidence>
<gene>
    <name evidence="4" type="ORF">ACIPEN_13010</name>
</gene>
<dbReference type="PANTHER" id="PTHR35303:SF8">
    <property type="entry name" value="GAMMA-BUTYROBETAINE HYDROXYLASE-LIKE N-TERMINAL DOMAIN-CONTAINING PROTEIN"/>
    <property type="match status" value="1"/>
</dbReference>
<proteinExistence type="predicted"/>
<comment type="caution">
    <text evidence="4">The sequence shown here is derived from an EMBL/GenBank/DDBJ whole genome shotgun (WGS) entry which is preliminary data.</text>
</comment>